<evidence type="ECO:0000256" key="7">
    <source>
        <dbReference type="ARBA" id="ARBA00042988"/>
    </source>
</evidence>
<dbReference type="GO" id="GO:0000166">
    <property type="term" value="F:nucleotide binding"/>
    <property type="evidence" value="ECO:0007669"/>
    <property type="project" value="InterPro"/>
</dbReference>
<protein>
    <recommendedName>
        <fullName evidence="5">Trans-1,2-dihydrobenzene-1,2-diol dehydrogenase</fullName>
        <ecNumber evidence="4">1.1.1.179</ecNumber>
        <ecNumber evidence="3">1.3.1.20</ecNumber>
    </recommendedName>
    <alternativeName>
        <fullName evidence="8">D-xylose 1-dehydrogenase</fullName>
    </alternativeName>
    <alternativeName>
        <fullName evidence="7">D-xylose-NADP dehydrogenase</fullName>
    </alternativeName>
    <alternativeName>
        <fullName evidence="6">Dimeric dihydrodiol dehydrogenase</fullName>
    </alternativeName>
</protein>
<dbReference type="Gene3D" id="3.30.360.10">
    <property type="entry name" value="Dihydrodipicolinate Reductase, domain 2"/>
    <property type="match status" value="1"/>
</dbReference>
<comment type="similarity">
    <text evidence="1">Belongs to the Gfo/Idh/MocA family.</text>
</comment>
<dbReference type="InterPro" id="IPR036291">
    <property type="entry name" value="NAD(P)-bd_dom_sf"/>
</dbReference>
<evidence type="ECO:0000313" key="12">
    <source>
        <dbReference type="EMBL" id="VDM37131.1"/>
    </source>
</evidence>
<dbReference type="GO" id="GO:0047837">
    <property type="term" value="F:D-xylose 1-dehydrogenase (NADP+) activity"/>
    <property type="evidence" value="ECO:0007669"/>
    <property type="project" value="UniProtKB-EC"/>
</dbReference>
<evidence type="ECO:0000256" key="8">
    <source>
        <dbReference type="ARBA" id="ARBA00043025"/>
    </source>
</evidence>
<feature type="domain" description="FERM" evidence="11">
    <location>
        <begin position="317"/>
        <end position="357"/>
    </location>
</feature>
<dbReference type="PANTHER" id="PTHR22604">
    <property type="entry name" value="OXIDOREDUCTASES"/>
    <property type="match status" value="1"/>
</dbReference>
<name>A0A183UBL4_TOXCA</name>
<evidence type="ECO:0000313" key="14">
    <source>
        <dbReference type="WBParaSite" id="TCNE_0000588401-mRNA-1"/>
    </source>
</evidence>
<dbReference type="InterPro" id="IPR055170">
    <property type="entry name" value="GFO_IDH_MocA-like_dom"/>
</dbReference>
<dbReference type="EC" id="1.1.1.179" evidence="4"/>
<organism evidence="13 14">
    <name type="scientific">Toxocara canis</name>
    <name type="common">Canine roundworm</name>
    <dbReference type="NCBI Taxonomy" id="6265"/>
    <lineage>
        <taxon>Eukaryota</taxon>
        <taxon>Metazoa</taxon>
        <taxon>Ecdysozoa</taxon>
        <taxon>Nematoda</taxon>
        <taxon>Chromadorea</taxon>
        <taxon>Rhabditida</taxon>
        <taxon>Spirurina</taxon>
        <taxon>Ascaridomorpha</taxon>
        <taxon>Ascaridoidea</taxon>
        <taxon>Toxocaridae</taxon>
        <taxon>Toxocara</taxon>
    </lineage>
</organism>
<accession>A0A183UBL4</accession>
<dbReference type="WBParaSite" id="TCNE_0000588401-mRNA-1">
    <property type="protein sequence ID" value="TCNE_0000588401-mRNA-1"/>
    <property type="gene ID" value="TCNE_0000588401"/>
</dbReference>
<dbReference type="Pfam" id="PF01408">
    <property type="entry name" value="GFO_IDH_MocA"/>
    <property type="match status" value="1"/>
</dbReference>
<evidence type="ECO:0000256" key="10">
    <source>
        <dbReference type="ARBA" id="ARBA00049233"/>
    </source>
</evidence>
<evidence type="ECO:0000313" key="13">
    <source>
        <dbReference type="Proteomes" id="UP000050794"/>
    </source>
</evidence>
<dbReference type="InterPro" id="IPR000683">
    <property type="entry name" value="Gfo/Idh/MocA-like_OxRdtase_N"/>
</dbReference>
<evidence type="ECO:0000259" key="11">
    <source>
        <dbReference type="PROSITE" id="PS50057"/>
    </source>
</evidence>
<evidence type="ECO:0000256" key="9">
    <source>
        <dbReference type="ARBA" id="ARBA00047423"/>
    </source>
</evidence>
<dbReference type="PROSITE" id="PS50057">
    <property type="entry name" value="FERM_3"/>
    <property type="match status" value="1"/>
</dbReference>
<dbReference type="InterPro" id="IPR000299">
    <property type="entry name" value="FERM_domain"/>
</dbReference>
<dbReference type="EC" id="1.3.1.20" evidence="3"/>
<gene>
    <name evidence="12" type="ORF">TCNE_LOCUS5884</name>
</gene>
<evidence type="ECO:0000256" key="4">
    <source>
        <dbReference type="ARBA" id="ARBA00038984"/>
    </source>
</evidence>
<evidence type="ECO:0000256" key="6">
    <source>
        <dbReference type="ARBA" id="ARBA00042926"/>
    </source>
</evidence>
<dbReference type="EMBL" id="UYWY01019405">
    <property type="protein sequence ID" value="VDM37131.1"/>
    <property type="molecule type" value="Genomic_DNA"/>
</dbReference>
<sequence>MVNMTGKQLRWGIVGCGLISGDMVEAIRLLPSEQHKIAAVASKSLERCKEFCSKHDLNETIAYGSYEELISDPNIDIVYIATRNHQHFEVAQMALKAKKNVLCEKPLGMNKAQVKEMIATAKENDVFFQEAFWSRFFPIYKDVKKTLDERTIGDVVLVQADLGLPFMDKIDRLHKPELGAGMALDVGCYLAQLSFFVFGKTTPIESITTVGWKSHDVDDTGSVTIKFAGNKMAQLLFTGCAYVGGRAQIFGTKGRIDVCVHLTIPRDFHCPEHCSVTVLPEEMFAEPTVKEHCHKRPQGDLKKFFFKFTTGLAYEVDGVRKHILEGRKESPEITLDESLRIAEVLDTIRKQLGVTEL</sequence>
<dbReference type="InterPro" id="IPR050984">
    <property type="entry name" value="Gfo/Idh/MocA_domain"/>
</dbReference>
<evidence type="ECO:0000256" key="1">
    <source>
        <dbReference type="ARBA" id="ARBA00010928"/>
    </source>
</evidence>
<keyword evidence="2" id="KW-0560">Oxidoreductase</keyword>
<dbReference type="AlphaFoldDB" id="A0A183UBL4"/>
<keyword evidence="13" id="KW-1185">Reference proteome</keyword>
<proteinExistence type="inferred from homology"/>
<evidence type="ECO:0000256" key="2">
    <source>
        <dbReference type="ARBA" id="ARBA00023002"/>
    </source>
</evidence>
<dbReference type="SUPFAM" id="SSF51735">
    <property type="entry name" value="NAD(P)-binding Rossmann-fold domains"/>
    <property type="match status" value="1"/>
</dbReference>
<reference evidence="12 13" key="2">
    <citation type="submission" date="2018-11" db="EMBL/GenBank/DDBJ databases">
        <authorList>
            <consortium name="Pathogen Informatics"/>
        </authorList>
    </citation>
    <scope>NUCLEOTIDE SEQUENCE [LARGE SCALE GENOMIC DNA]</scope>
</reference>
<dbReference type="SUPFAM" id="SSF55347">
    <property type="entry name" value="Glyceraldehyde-3-phosphate dehydrogenase-like, C-terminal domain"/>
    <property type="match status" value="1"/>
</dbReference>
<dbReference type="Proteomes" id="UP000050794">
    <property type="component" value="Unassembled WGS sequence"/>
</dbReference>
<comment type="catalytic activity">
    <reaction evidence="10">
        <text>D-xylose + NADP(+) = D-xylono-1,5-lactone + NADPH + H(+)</text>
        <dbReference type="Rhea" id="RHEA:22000"/>
        <dbReference type="ChEBI" id="CHEBI:15378"/>
        <dbReference type="ChEBI" id="CHEBI:15867"/>
        <dbReference type="ChEBI" id="CHEBI:53455"/>
        <dbReference type="ChEBI" id="CHEBI:57783"/>
        <dbReference type="ChEBI" id="CHEBI:58349"/>
        <dbReference type="EC" id="1.1.1.179"/>
    </reaction>
</comment>
<dbReference type="GO" id="GO:0047115">
    <property type="term" value="F:trans-1,2-dihydrobenzene-1,2-diol dehydrogenase activity"/>
    <property type="evidence" value="ECO:0007669"/>
    <property type="project" value="UniProtKB-EC"/>
</dbReference>
<comment type="catalytic activity">
    <reaction evidence="9">
        <text>(1R,2R)-1,2-dihydrobenzene-1,2-diol + NADP(+) = catechol + NADPH + H(+)</text>
        <dbReference type="Rhea" id="RHEA:16729"/>
        <dbReference type="ChEBI" id="CHEBI:10702"/>
        <dbReference type="ChEBI" id="CHEBI:15378"/>
        <dbReference type="ChEBI" id="CHEBI:18135"/>
        <dbReference type="ChEBI" id="CHEBI:57783"/>
        <dbReference type="ChEBI" id="CHEBI:58349"/>
        <dbReference type="EC" id="1.3.1.20"/>
    </reaction>
</comment>
<dbReference type="Gene3D" id="3.40.50.720">
    <property type="entry name" value="NAD(P)-binding Rossmann-like Domain"/>
    <property type="match status" value="1"/>
</dbReference>
<dbReference type="Pfam" id="PF22725">
    <property type="entry name" value="GFO_IDH_MocA_C3"/>
    <property type="match status" value="1"/>
</dbReference>
<reference evidence="14" key="1">
    <citation type="submission" date="2016-06" db="UniProtKB">
        <authorList>
            <consortium name="WormBaseParasite"/>
        </authorList>
    </citation>
    <scope>IDENTIFICATION</scope>
</reference>
<dbReference type="PANTHER" id="PTHR22604:SF105">
    <property type="entry name" value="TRANS-1,2-DIHYDROBENZENE-1,2-DIOL DEHYDROGENASE"/>
    <property type="match status" value="1"/>
</dbReference>
<evidence type="ECO:0000256" key="3">
    <source>
        <dbReference type="ARBA" id="ARBA00038853"/>
    </source>
</evidence>
<evidence type="ECO:0000256" key="5">
    <source>
        <dbReference type="ARBA" id="ARBA00040603"/>
    </source>
</evidence>